<evidence type="ECO:0000313" key="2">
    <source>
        <dbReference type="Proteomes" id="UP001060085"/>
    </source>
</evidence>
<dbReference type="Proteomes" id="UP001060085">
    <property type="component" value="Linkage Group LG02"/>
</dbReference>
<evidence type="ECO:0000313" key="1">
    <source>
        <dbReference type="EMBL" id="KAI5678421.1"/>
    </source>
</evidence>
<keyword evidence="2" id="KW-1185">Reference proteome</keyword>
<comment type="caution">
    <text evidence="1">The sequence shown here is derived from an EMBL/GenBank/DDBJ whole genome shotgun (WGS) entry which is preliminary data.</text>
</comment>
<gene>
    <name evidence="1" type="ORF">M9H77_09371</name>
</gene>
<proteinExistence type="predicted"/>
<organism evidence="1 2">
    <name type="scientific">Catharanthus roseus</name>
    <name type="common">Madagascar periwinkle</name>
    <name type="synonym">Vinca rosea</name>
    <dbReference type="NCBI Taxonomy" id="4058"/>
    <lineage>
        <taxon>Eukaryota</taxon>
        <taxon>Viridiplantae</taxon>
        <taxon>Streptophyta</taxon>
        <taxon>Embryophyta</taxon>
        <taxon>Tracheophyta</taxon>
        <taxon>Spermatophyta</taxon>
        <taxon>Magnoliopsida</taxon>
        <taxon>eudicotyledons</taxon>
        <taxon>Gunneridae</taxon>
        <taxon>Pentapetalae</taxon>
        <taxon>asterids</taxon>
        <taxon>lamiids</taxon>
        <taxon>Gentianales</taxon>
        <taxon>Apocynaceae</taxon>
        <taxon>Rauvolfioideae</taxon>
        <taxon>Vinceae</taxon>
        <taxon>Catharanthinae</taxon>
        <taxon>Catharanthus</taxon>
    </lineage>
</organism>
<name>A0ACC0C0G7_CATRO</name>
<sequence length="108" mass="12775">MITRWTERKRPSKFRKTPYAEIAKGKKSKKIFNLAANRLHIEENSGKKNSISKEYQAISEKIIMVGILKNFSNPKWFFIVYFVQVRKKILKLKLQLPYGMENRGDIIN</sequence>
<reference evidence="2" key="1">
    <citation type="journal article" date="2023" name="Nat. Plants">
        <title>Single-cell RNA sequencing provides a high-resolution roadmap for understanding the multicellular compartmentation of specialized metabolism.</title>
        <authorList>
            <person name="Sun S."/>
            <person name="Shen X."/>
            <person name="Li Y."/>
            <person name="Li Y."/>
            <person name="Wang S."/>
            <person name="Li R."/>
            <person name="Zhang H."/>
            <person name="Shen G."/>
            <person name="Guo B."/>
            <person name="Wei J."/>
            <person name="Xu J."/>
            <person name="St-Pierre B."/>
            <person name="Chen S."/>
            <person name="Sun C."/>
        </authorList>
    </citation>
    <scope>NUCLEOTIDE SEQUENCE [LARGE SCALE GENOMIC DNA]</scope>
</reference>
<dbReference type="EMBL" id="CM044702">
    <property type="protein sequence ID" value="KAI5678421.1"/>
    <property type="molecule type" value="Genomic_DNA"/>
</dbReference>
<protein>
    <submittedName>
        <fullName evidence="1">Uncharacterized protein</fullName>
    </submittedName>
</protein>
<accession>A0ACC0C0G7</accession>